<protein>
    <recommendedName>
        <fullName evidence="3">Thymidylate kinase-like domain-containing protein</fullName>
    </recommendedName>
</protein>
<dbReference type="AlphaFoldDB" id="A0A2G6EDU6"/>
<dbReference type="Gene3D" id="3.40.50.300">
    <property type="entry name" value="P-loop containing nucleotide triphosphate hydrolases"/>
    <property type="match status" value="1"/>
</dbReference>
<dbReference type="EMBL" id="PDPS01000008">
    <property type="protein sequence ID" value="PID60296.1"/>
    <property type="molecule type" value="Genomic_DNA"/>
</dbReference>
<dbReference type="InterPro" id="IPR027417">
    <property type="entry name" value="P-loop_NTPase"/>
</dbReference>
<evidence type="ECO:0000313" key="2">
    <source>
        <dbReference type="Proteomes" id="UP000229740"/>
    </source>
</evidence>
<accession>A0A2G6EDU6</accession>
<dbReference type="Proteomes" id="UP000229740">
    <property type="component" value="Unassembled WGS sequence"/>
</dbReference>
<dbReference type="SUPFAM" id="SSF52540">
    <property type="entry name" value="P-loop containing nucleoside triphosphate hydrolases"/>
    <property type="match status" value="1"/>
</dbReference>
<name>A0A2G6EDU6_9BACT</name>
<gene>
    <name evidence="1" type="ORF">CSB45_00480</name>
</gene>
<evidence type="ECO:0000313" key="1">
    <source>
        <dbReference type="EMBL" id="PID60296.1"/>
    </source>
</evidence>
<comment type="caution">
    <text evidence="1">The sequence shown here is derived from an EMBL/GenBank/DDBJ whole genome shotgun (WGS) entry which is preliminary data.</text>
</comment>
<proteinExistence type="predicted"/>
<organism evidence="1 2">
    <name type="scientific">candidate division KSB3 bacterium</name>
    <dbReference type="NCBI Taxonomy" id="2044937"/>
    <lineage>
        <taxon>Bacteria</taxon>
        <taxon>candidate division KSB3</taxon>
    </lineage>
</organism>
<sequence length="266" mass="30822">MKYFEFVGLPGAGKTTSTRKLRALLQLHGRRPLMRAEILRIMMCELLRKGQGPLWILAGVLSRICEDRIANLLWEKTRSPILFRFLAEHPEFSQQVIDCARHAAPPHWIPAEVVCAENLIDWLFTHAVQYQAARELAKADDILIMEEGFCQQVYYLTAFYQGHFREKQLYDFLNMTPKPDIFIALLPDAEECEKRMHRRKKGVASDILSPLTVQQRLDVLEHRSGVYQSVADYWEEQGVAVLRVRNETQQEVKALFLEDLLPLLST</sequence>
<evidence type="ECO:0008006" key="3">
    <source>
        <dbReference type="Google" id="ProtNLM"/>
    </source>
</evidence>
<reference evidence="1 2" key="1">
    <citation type="submission" date="2017-10" db="EMBL/GenBank/DDBJ databases">
        <title>Novel microbial diversity and functional potential in the marine mammal oral microbiome.</title>
        <authorList>
            <person name="Dudek N.K."/>
            <person name="Sun C.L."/>
            <person name="Burstein D."/>
            <person name="Kantor R.S."/>
            <person name="Aliaga Goltsman D.S."/>
            <person name="Bik E.M."/>
            <person name="Thomas B.C."/>
            <person name="Banfield J.F."/>
            <person name="Relman D.A."/>
        </authorList>
    </citation>
    <scope>NUCLEOTIDE SEQUENCE [LARGE SCALE GENOMIC DNA]</scope>
    <source>
        <strain evidence="1">DOLZORAL124_49_17</strain>
    </source>
</reference>